<comment type="caution">
    <text evidence="3">The sequence shown here is derived from an EMBL/GenBank/DDBJ whole genome shotgun (WGS) entry which is preliminary data.</text>
</comment>
<dbReference type="EMBL" id="JBHSGN010000067">
    <property type="protein sequence ID" value="MFC4674159.1"/>
    <property type="molecule type" value="Genomic_DNA"/>
</dbReference>
<dbReference type="RefSeq" id="WP_379996172.1">
    <property type="nucleotide sequence ID" value="NZ_JBHSGN010000067.1"/>
</dbReference>
<feature type="domain" description="F5/8 type C" evidence="2">
    <location>
        <begin position="577"/>
        <end position="695"/>
    </location>
</feature>
<dbReference type="Gene3D" id="2.60.120.260">
    <property type="entry name" value="Galactose-binding domain-like"/>
    <property type="match status" value="1"/>
</dbReference>
<sequence length="707" mass="77784">MNKKNKLYLLLTLGILFCVFFSCSDNNEEPENPPVYADLTDVSLKQTVNGKESFELTEVDEELNFSSQLEFNGKTINWSKPSLELSFSSLFILSADNITVTDSKGATVTQTEVTIDQNTIKVSFAKNSGSYSYLGSSTITIIIKTSLKPGITDEELSGLNYSGFNTQSIFYGETQARNIKSNTVTVVSKISPDVLYDVKGDPNNDNYPYKLNVVYFVPSDIIENPGYKKRISTLLLKHQLYICKWMKYWGYDEKSFGLPLDENGMVDIVKINAKGKKADYPYDGGGSKMITEINEYYTQNSLTKYSEHTLVLTAINGSNEDTPFYGLGKWCFAYEYEGMAYENMQRDPITGNPIKPVGGITNNSIGGMFHELGHALNEPHVGPTNSQKNNVDFGMSLMGAGNQTYGKTATFMHHASAAIMNNCQLSSFTKKTFYETVTASLKISGVEINGGTCTVKGNFIASVPVTDVIIRFYNVSETFLGGSHGYTSVAFVAKPVGNTFQLDIPIEEMKVNSFDYKVGVTILMENGTAKSTSQPYSYHLVNTGGTYTFESEDVINDGNWSVTTSHPLPADDAISNAPGSLVDGDLSTCLSMVKPGKSYGGVSVPATGEEVWAVIDFGKQMTFNTIVLTNRNFQAFLNTKAVSFYGSDNGSTFTPVKEHVGLPNATVNEITLDAAVRYRYLKMRFDEWDNSGGSTMQFAELGLKNKK</sequence>
<evidence type="ECO:0000313" key="4">
    <source>
        <dbReference type="Proteomes" id="UP001596023"/>
    </source>
</evidence>
<gene>
    <name evidence="3" type="ORF">ACFO6W_10660</name>
</gene>
<reference evidence="4" key="1">
    <citation type="journal article" date="2019" name="Int. J. Syst. Evol. Microbiol.">
        <title>The Global Catalogue of Microorganisms (GCM) 10K type strain sequencing project: providing services to taxonomists for standard genome sequencing and annotation.</title>
        <authorList>
            <consortium name="The Broad Institute Genomics Platform"/>
            <consortium name="The Broad Institute Genome Sequencing Center for Infectious Disease"/>
            <person name="Wu L."/>
            <person name="Ma J."/>
        </authorList>
    </citation>
    <scope>NUCLEOTIDE SEQUENCE [LARGE SCALE GENOMIC DNA]</scope>
    <source>
        <strain evidence="4">CCUG 66188</strain>
    </source>
</reference>
<accession>A0ABV9KWF6</accession>
<evidence type="ECO:0000259" key="2">
    <source>
        <dbReference type="Pfam" id="PF00754"/>
    </source>
</evidence>
<dbReference type="PROSITE" id="PS51257">
    <property type="entry name" value="PROKAR_LIPOPROTEIN"/>
    <property type="match status" value="1"/>
</dbReference>
<dbReference type="Pfam" id="PF00754">
    <property type="entry name" value="F5_F8_type_C"/>
    <property type="match status" value="1"/>
</dbReference>
<evidence type="ECO:0000256" key="1">
    <source>
        <dbReference type="SAM" id="SignalP"/>
    </source>
</evidence>
<dbReference type="InterPro" id="IPR008979">
    <property type="entry name" value="Galactose-bd-like_sf"/>
</dbReference>
<feature type="signal peptide" evidence="1">
    <location>
        <begin position="1"/>
        <end position="24"/>
    </location>
</feature>
<feature type="chain" id="PRO_5046163619" evidence="1">
    <location>
        <begin position="25"/>
        <end position="707"/>
    </location>
</feature>
<keyword evidence="1" id="KW-0732">Signal</keyword>
<dbReference type="InterPro" id="IPR000421">
    <property type="entry name" value="FA58C"/>
</dbReference>
<dbReference type="SUPFAM" id="SSF49785">
    <property type="entry name" value="Galactose-binding domain-like"/>
    <property type="match status" value="1"/>
</dbReference>
<keyword evidence="4" id="KW-1185">Reference proteome</keyword>
<protein>
    <submittedName>
        <fullName evidence="3">Discoidin domain-containing protein</fullName>
    </submittedName>
</protein>
<dbReference type="Proteomes" id="UP001596023">
    <property type="component" value="Unassembled WGS sequence"/>
</dbReference>
<name>A0ABV9KWF6_9BACT</name>
<proteinExistence type="predicted"/>
<organism evidence="3 4">
    <name type="scientific">Dysgonomonas termitidis</name>
    <dbReference type="NCBI Taxonomy" id="1516126"/>
    <lineage>
        <taxon>Bacteria</taxon>
        <taxon>Pseudomonadati</taxon>
        <taxon>Bacteroidota</taxon>
        <taxon>Bacteroidia</taxon>
        <taxon>Bacteroidales</taxon>
        <taxon>Dysgonomonadaceae</taxon>
        <taxon>Dysgonomonas</taxon>
    </lineage>
</organism>
<evidence type="ECO:0000313" key="3">
    <source>
        <dbReference type="EMBL" id="MFC4674159.1"/>
    </source>
</evidence>